<keyword evidence="4 5" id="KW-0808">Transferase</keyword>
<dbReference type="InterPro" id="IPR036551">
    <property type="entry name" value="Flavin_trans-like"/>
</dbReference>
<feature type="binding site" evidence="5">
    <location>
        <position position="173"/>
    </location>
    <ligand>
        <name>dimethylallyl phosphate</name>
        <dbReference type="ChEBI" id="CHEBI:88052"/>
    </ligand>
</feature>
<dbReference type="EMBL" id="CAACVI010000012">
    <property type="protein sequence ID" value="VEN73667.1"/>
    <property type="molecule type" value="Genomic_DNA"/>
</dbReference>
<evidence type="ECO:0000256" key="5">
    <source>
        <dbReference type="HAMAP-Rule" id="MF_01984"/>
    </source>
</evidence>
<evidence type="ECO:0000313" key="7">
    <source>
        <dbReference type="EMBL" id="VEN73667.1"/>
    </source>
</evidence>
<keyword evidence="3 5" id="KW-0288">FMN</keyword>
<dbReference type="Pfam" id="PF02441">
    <property type="entry name" value="Flavoprotein"/>
    <property type="match status" value="1"/>
</dbReference>
<feature type="binding site" evidence="5">
    <location>
        <begin position="108"/>
        <end position="111"/>
    </location>
    <ligand>
        <name>FMN</name>
        <dbReference type="ChEBI" id="CHEBI:58210"/>
    </ligand>
</feature>
<feature type="binding site" evidence="5">
    <location>
        <position position="143"/>
    </location>
    <ligand>
        <name>FMN</name>
        <dbReference type="ChEBI" id="CHEBI:58210"/>
    </ligand>
</feature>
<dbReference type="InterPro" id="IPR004507">
    <property type="entry name" value="UbiX-like"/>
</dbReference>
<dbReference type="GO" id="GO:0106141">
    <property type="term" value="F:flavin prenyltransferase activity"/>
    <property type="evidence" value="ECO:0007669"/>
    <property type="project" value="UniProtKB-EC"/>
</dbReference>
<evidence type="ECO:0000259" key="6">
    <source>
        <dbReference type="Pfam" id="PF02441"/>
    </source>
</evidence>
<keyword evidence="1 5" id="KW-0637">Prenyltransferase</keyword>
<dbReference type="Gene3D" id="3.40.50.1950">
    <property type="entry name" value="Flavin prenyltransferase-like"/>
    <property type="match status" value="1"/>
</dbReference>
<dbReference type="HAMAP" id="MF_01984">
    <property type="entry name" value="ubiX_pad"/>
    <property type="match status" value="1"/>
</dbReference>
<comment type="function">
    <text evidence="5">Flavin prenyltransferase that catalyzes the synthesis of the prenylated FMN cofactor (prenyl-FMN) for 4-hydroxy-3-polyprenylbenzoic acid decarboxylase UbiD. The prenyltransferase is metal-independent and links a dimethylallyl moiety from dimethylallyl monophosphate (DMAP) to the flavin N5 and C6 atoms of FMN.</text>
</comment>
<evidence type="ECO:0000256" key="3">
    <source>
        <dbReference type="ARBA" id="ARBA00022643"/>
    </source>
</evidence>
<comment type="catalytic activity">
    <reaction evidence="5">
        <text>dimethylallyl phosphate + FMNH2 = prenylated FMNH2 + phosphate</text>
        <dbReference type="Rhea" id="RHEA:37743"/>
        <dbReference type="ChEBI" id="CHEBI:43474"/>
        <dbReference type="ChEBI" id="CHEBI:57618"/>
        <dbReference type="ChEBI" id="CHEBI:87467"/>
        <dbReference type="ChEBI" id="CHEBI:88052"/>
        <dbReference type="EC" id="2.5.1.129"/>
    </reaction>
</comment>
<accession>A0A484HEF7</accession>
<sequence>MTDKKSDKDVICVGISGASGPIIGIRLVEELLKTGREVQCAVSSAARRIIEYELFENDEKYVDLKTLFEKKKFLFDNPLLNEYENDDFFAPMASGSTAFSAAVVAPCSMKTLSCVVNGHGDSLIARLCDVAIKEKRKCVIVPRETPLSAIHLENLLKAARFGADILAPVPGFYTRPKTVDDIIDFIVGKILNLLHIPHDLFESWDRLRCQ</sequence>
<name>A0A484HEF7_9BACT</name>
<evidence type="ECO:0000256" key="4">
    <source>
        <dbReference type="ARBA" id="ARBA00022679"/>
    </source>
</evidence>
<comment type="similarity">
    <text evidence="5">Belongs to the UbiX/PAD1 family.</text>
</comment>
<dbReference type="NCBIfam" id="TIGR00421">
    <property type="entry name" value="ubiX_pad"/>
    <property type="match status" value="1"/>
</dbReference>
<comment type="caution">
    <text evidence="5">Lacks conserved residue(s) required for the propagation of feature annotation.</text>
</comment>
<feature type="binding site" evidence="5">
    <location>
        <position position="43"/>
    </location>
    <ligand>
        <name>FMN</name>
        <dbReference type="ChEBI" id="CHEBI:58210"/>
    </ligand>
</feature>
<feature type="binding site" evidence="5">
    <location>
        <position position="189"/>
    </location>
    <ligand>
        <name>dimethylallyl phosphate</name>
        <dbReference type="ChEBI" id="CHEBI:88052"/>
    </ligand>
</feature>
<gene>
    <name evidence="5 7" type="primary">ubiX</name>
    <name evidence="7" type="ORF">EPICR_20134</name>
</gene>
<feature type="domain" description="Flavoprotein" evidence="6">
    <location>
        <begin position="11"/>
        <end position="193"/>
    </location>
</feature>
<proteinExistence type="inferred from homology"/>
<evidence type="ECO:0000256" key="1">
    <source>
        <dbReference type="ARBA" id="ARBA00022602"/>
    </source>
</evidence>
<protein>
    <recommendedName>
        <fullName evidence="5">Flavin prenyltransferase UbiX</fullName>
        <ecNumber evidence="5">2.5.1.129</ecNumber>
    </recommendedName>
</protein>
<dbReference type="InterPro" id="IPR003382">
    <property type="entry name" value="Flavoprotein"/>
</dbReference>
<reference evidence="7" key="1">
    <citation type="submission" date="2019-01" db="EMBL/GenBank/DDBJ databases">
        <authorList>
            <consortium name="Genoscope - CEA"/>
            <person name="William W."/>
        </authorList>
    </citation>
    <scope>NUCLEOTIDE SEQUENCE</scope>
    <source>
        <strain evidence="7">CR-1</strain>
    </source>
</reference>
<dbReference type="SUPFAM" id="SSF52507">
    <property type="entry name" value="Homo-oligomeric flavin-containing Cys decarboxylases, HFCD"/>
    <property type="match status" value="1"/>
</dbReference>
<dbReference type="AlphaFoldDB" id="A0A484HEF7"/>
<keyword evidence="2 5" id="KW-0285">Flavoprotein</keyword>
<organism evidence="7">
    <name type="scientific">uncultured Desulfobacteraceae bacterium</name>
    <dbReference type="NCBI Taxonomy" id="218296"/>
    <lineage>
        <taxon>Bacteria</taxon>
        <taxon>Pseudomonadati</taxon>
        <taxon>Thermodesulfobacteriota</taxon>
        <taxon>Desulfobacteria</taxon>
        <taxon>Desulfobacterales</taxon>
        <taxon>Desulfobacteraceae</taxon>
        <taxon>environmental samples</taxon>
    </lineage>
</organism>
<evidence type="ECO:0000256" key="2">
    <source>
        <dbReference type="ARBA" id="ARBA00022630"/>
    </source>
</evidence>
<dbReference type="EC" id="2.5.1.129" evidence="5"/>
<feature type="binding site" evidence="5">
    <location>
        <begin position="17"/>
        <end position="19"/>
    </location>
    <ligand>
        <name>FMN</name>
        <dbReference type="ChEBI" id="CHEBI:58210"/>
    </ligand>
</feature>